<feature type="compositionally biased region" description="Basic and acidic residues" evidence="4">
    <location>
        <begin position="612"/>
        <end position="629"/>
    </location>
</feature>
<dbReference type="Gene3D" id="1.10.510.10">
    <property type="entry name" value="Transferase(Phosphotransferase) domain 1"/>
    <property type="match status" value="3"/>
</dbReference>
<feature type="domain" description="Ig-like" evidence="6">
    <location>
        <begin position="1010"/>
        <end position="1088"/>
    </location>
</feature>
<feature type="compositionally biased region" description="Low complexity" evidence="4">
    <location>
        <begin position="425"/>
        <end position="434"/>
    </location>
</feature>
<dbReference type="Pfam" id="PF00069">
    <property type="entry name" value="Pkinase"/>
    <property type="match status" value="2"/>
</dbReference>
<evidence type="ECO:0000259" key="6">
    <source>
        <dbReference type="PROSITE" id="PS50835"/>
    </source>
</evidence>
<dbReference type="Gene3D" id="2.60.40.10">
    <property type="entry name" value="Immunoglobulins"/>
    <property type="match status" value="2"/>
</dbReference>
<feature type="domain" description="Protein kinase" evidence="5">
    <location>
        <begin position="1250"/>
        <end position="1476"/>
    </location>
</feature>
<keyword evidence="1" id="KW-0677">Repeat</keyword>
<feature type="domain" description="Protein kinase" evidence="5">
    <location>
        <begin position="9"/>
        <end position="295"/>
    </location>
</feature>
<dbReference type="PROSITE" id="PS50011">
    <property type="entry name" value="PROTEIN_KINASE_DOM"/>
    <property type="match status" value="2"/>
</dbReference>
<evidence type="ECO:0000256" key="2">
    <source>
        <dbReference type="ARBA" id="ARBA00023157"/>
    </source>
</evidence>
<dbReference type="SMART" id="SM00220">
    <property type="entry name" value="S_TKc"/>
    <property type="match status" value="2"/>
</dbReference>
<feature type="compositionally biased region" description="Acidic residues" evidence="4">
    <location>
        <begin position="1196"/>
        <end position="1208"/>
    </location>
</feature>
<evidence type="ECO:0000313" key="7">
    <source>
        <dbReference type="Proteomes" id="UP000050741"/>
    </source>
</evidence>
<evidence type="ECO:0000259" key="5">
    <source>
        <dbReference type="PROSITE" id="PS50011"/>
    </source>
</evidence>
<dbReference type="WBParaSite" id="GPLIN_000397900">
    <property type="protein sequence ID" value="GPLIN_000397900"/>
    <property type="gene ID" value="GPLIN_000397900"/>
</dbReference>
<dbReference type="CDD" id="cd00096">
    <property type="entry name" value="Ig"/>
    <property type="match status" value="1"/>
</dbReference>
<feature type="region of interest" description="Disordered" evidence="4">
    <location>
        <begin position="982"/>
        <end position="1002"/>
    </location>
</feature>
<dbReference type="GO" id="GO:0004672">
    <property type="term" value="F:protein kinase activity"/>
    <property type="evidence" value="ECO:0007669"/>
    <property type="project" value="InterPro"/>
</dbReference>
<dbReference type="Proteomes" id="UP000050741">
    <property type="component" value="Unassembled WGS sequence"/>
</dbReference>
<reference evidence="7" key="1">
    <citation type="submission" date="2014-05" db="EMBL/GenBank/DDBJ databases">
        <title>The genome and life-stage specific transcriptomes of Globodera pallida elucidate key aspects of plant parasitism by a cyst nematode.</title>
        <authorList>
            <person name="Cotton J.A."/>
            <person name="Lilley C.J."/>
            <person name="Jones L.M."/>
            <person name="Kikuchi T."/>
            <person name="Reid A.J."/>
            <person name="Thorpe P."/>
            <person name="Tsai I.J."/>
            <person name="Beasley H."/>
            <person name="Blok V."/>
            <person name="Cock P.J.A."/>
            <person name="Van den Akker S.E."/>
            <person name="Holroyd N."/>
            <person name="Hunt M."/>
            <person name="Mantelin S."/>
            <person name="Naghra H."/>
            <person name="Pain A."/>
            <person name="Palomares-Rius J.E."/>
            <person name="Zarowiecki M."/>
            <person name="Berriman M."/>
            <person name="Jones J.T."/>
            <person name="Urwin P.E."/>
        </authorList>
    </citation>
    <scope>NUCLEOTIDE SEQUENCE [LARGE SCALE GENOMIC DNA]</scope>
    <source>
        <strain evidence="7">Lindley</strain>
    </source>
</reference>
<feature type="region of interest" description="Disordered" evidence="4">
    <location>
        <begin position="467"/>
        <end position="562"/>
    </location>
</feature>
<feature type="region of interest" description="Disordered" evidence="4">
    <location>
        <begin position="1"/>
        <end position="35"/>
    </location>
</feature>
<feature type="compositionally biased region" description="Polar residues" evidence="4">
    <location>
        <begin position="673"/>
        <end position="682"/>
    </location>
</feature>
<dbReference type="FunFam" id="2.60.40.10:FF:000032">
    <property type="entry name" value="palladin isoform X1"/>
    <property type="match status" value="1"/>
</dbReference>
<evidence type="ECO:0000256" key="4">
    <source>
        <dbReference type="SAM" id="MobiDB-lite"/>
    </source>
</evidence>
<reference evidence="8" key="2">
    <citation type="submission" date="2016-06" db="UniProtKB">
        <authorList>
            <consortium name="WormBaseParasite"/>
        </authorList>
    </citation>
    <scope>IDENTIFICATION</scope>
</reference>
<dbReference type="SUPFAM" id="SSF56112">
    <property type="entry name" value="Protein kinase-like (PK-like)"/>
    <property type="match status" value="2"/>
</dbReference>
<evidence type="ECO:0000313" key="8">
    <source>
        <dbReference type="WBParaSite" id="GPLIN_000397900"/>
    </source>
</evidence>
<dbReference type="InterPro" id="IPR000719">
    <property type="entry name" value="Prot_kinase_dom"/>
</dbReference>
<feature type="compositionally biased region" description="Acidic residues" evidence="4">
    <location>
        <begin position="684"/>
        <end position="693"/>
    </location>
</feature>
<feature type="compositionally biased region" description="Low complexity" evidence="4">
    <location>
        <begin position="1209"/>
        <end position="1220"/>
    </location>
</feature>
<feature type="compositionally biased region" description="Basic residues" evidence="4">
    <location>
        <begin position="1552"/>
        <end position="1561"/>
    </location>
</feature>
<dbReference type="PROSITE" id="PS50835">
    <property type="entry name" value="IG_LIKE"/>
    <property type="match status" value="1"/>
</dbReference>
<dbReference type="InterPro" id="IPR036179">
    <property type="entry name" value="Ig-like_dom_sf"/>
</dbReference>
<dbReference type="InterPro" id="IPR013783">
    <property type="entry name" value="Ig-like_fold"/>
</dbReference>
<feature type="compositionally biased region" description="Pro residues" evidence="4">
    <location>
        <begin position="471"/>
        <end position="480"/>
    </location>
</feature>
<feature type="region of interest" description="Disordered" evidence="4">
    <location>
        <begin position="104"/>
        <end position="125"/>
    </location>
</feature>
<dbReference type="InterPro" id="IPR011009">
    <property type="entry name" value="Kinase-like_dom_sf"/>
</dbReference>
<keyword evidence="7" id="KW-1185">Reference proteome</keyword>
<dbReference type="GO" id="GO:0005524">
    <property type="term" value="F:ATP binding"/>
    <property type="evidence" value="ECO:0007669"/>
    <property type="project" value="InterPro"/>
</dbReference>
<feature type="region of interest" description="Disordered" evidence="4">
    <location>
        <begin position="398"/>
        <end position="434"/>
    </location>
</feature>
<feature type="region of interest" description="Disordered" evidence="4">
    <location>
        <begin position="596"/>
        <end position="705"/>
    </location>
</feature>
<protein>
    <submittedName>
        <fullName evidence="8">Protein kinase domain-containing protein</fullName>
    </submittedName>
</protein>
<feature type="compositionally biased region" description="Low complexity" evidence="4">
    <location>
        <begin position="481"/>
        <end position="494"/>
    </location>
</feature>
<dbReference type="CDD" id="cd00063">
    <property type="entry name" value="FN3"/>
    <property type="match status" value="1"/>
</dbReference>
<dbReference type="InterPro" id="IPR013098">
    <property type="entry name" value="Ig_I-set"/>
</dbReference>
<sequence>MCDANATGEDTLKGLANGTGPTVKKSPSTSRGGSPLFNVIEKSTGRRFLAQRKPMDKDLDREIQIHNMLRNSPDLAQLHQVLADEQRGEAVLVYENADRSFIDSLLPPPSPRRSPLPAAATSASGSSTALVGTKCTREAQVQVFVKQLLTALQYMHRRGIAHLDLRPEVILLQDDHLRLADFGQSRRLINGKLMQGGSVKTNPEFVSPEVVGGGRIELSSDMWSVGALTYVLLVGRSPFLGDNDDETLQNVMNGEWTLESAQGISETAMDFLRNLLVKNTIRRMDVEQALQHEWLSDPELGDTKLSTDCLREFKYQHKWLERRVFVQQTPSEQLTQMMSGPKQALCSTSEESTAAKQGGELSRAEPYAIYDYLRIKEESKPEGARRTVPYNEHDAVVGRTRRAAPPPHGGSPFSTKPGVGGNCGSADSALDSAAKAPPVPDWIVRQLPPGVKPDDLVWDPRYGGGFYLPPHLQPKGPPPQQHVGGPPRSRSSGSLERGQPGVPPSGASSVGPPSLAPLPDKIAKKIEAMATAAAKQNAKEMEQNAKQTSEAAKTEQHQQQQLVGEEADLVKQLKLAELKLEDLKVKFVEELANRVLSDISEESSIRSTAADEQQHQESRDEHEAQDFGKQRLSKLEALGASKEEEMSTTTTAEHDGPSSSTATPLASPAFTAESPQHQQQQFFADDEASPPEVLDEREQQFSSRHLPLNVPVFRETAPFPNGTALDPPEVARAALGLKSGKRSPCEEHTISVQISGRAALLQRQDELSERVEQPEAAIALPADIDREQTPVADEQPPTAAETGPMKPVMPLNGLKPVDEHKQRKPIPDTEFDLLMDAVDRIKQDNLAKQREPKKRQYRGEDLDELEKYRPQDSACREFELEVQRQKQPLYEQDFAWESRYQIGPDTLLIPTCGARFNARVRDYRRELWGDSAPYVTLGVLGFRNQEVTVRERRRYTDLIREDQQIAKSVDTVTEGLLQQHEGAQRRIQGDENGQIKAENGKNGSLKKYSPVFRDRLRDAYFCDGTATAVMECHPVGNPTPEVTFFHHESAICDDGRHQITRNGNTWRLTILRPMTGVDTGEYSCVAQNELGRDRCVYAFSAWTVVSTCVEDEAVVVKHLIPLGIYQFRVTAHNEFGWGTPSITSRIIRCHPRGIPKLNLGVLRREGRQFTVVTMPQKTGRKGAGLTQIAEAFMEQREEEAMEEQEEGEQVGQVQSEAAETNGEENESNGNGNGKQRLVPLNTTEDPLKRFQLESELFRGQFSVIRYAVDSKTGAHCTVKIRAAPSHGSLMFATPVERMRAARMEHETLAECQSANVARLIAAYSSDSAFLLLFTERLYENLFQRFVRLESYTEEQIAFTVRQIASALRWIHFKGVAHLDVEPTNVMFSSKRAWLVKLSDIWGLGLCTFCLLAGFHPFADDDDSEQDIRRHVLEQRCDPNLIPVQASEEALRFVTWALKKDPGRRMRLDEALDHRFLASDAAMVRRRENIRYASHRLIRTAQRRLRHQTQFARNGAGGGDGTRPSASVGGAVRTARPTAAASNGTIGGTQSVPKRRIVSTEC</sequence>
<dbReference type="SUPFAM" id="SSF48726">
    <property type="entry name" value="Immunoglobulin"/>
    <property type="match status" value="1"/>
</dbReference>
<accession>A0A183BTP3</accession>
<feature type="compositionally biased region" description="Low complexity" evidence="4">
    <location>
        <begin position="504"/>
        <end position="519"/>
    </location>
</feature>
<dbReference type="InterPro" id="IPR003961">
    <property type="entry name" value="FN3_dom"/>
</dbReference>
<proteinExistence type="predicted"/>
<feature type="region of interest" description="Disordered" evidence="4">
    <location>
        <begin position="1509"/>
        <end position="1561"/>
    </location>
</feature>
<feature type="compositionally biased region" description="Polar residues" evidence="4">
    <location>
        <begin position="1539"/>
        <end position="1551"/>
    </location>
</feature>
<dbReference type="Pfam" id="PF07679">
    <property type="entry name" value="I-set"/>
    <property type="match status" value="1"/>
</dbReference>
<evidence type="ECO:0000256" key="1">
    <source>
        <dbReference type="ARBA" id="ARBA00022737"/>
    </source>
</evidence>
<feature type="compositionally biased region" description="Polar residues" evidence="4">
    <location>
        <begin position="544"/>
        <end position="562"/>
    </location>
</feature>
<evidence type="ECO:0000256" key="3">
    <source>
        <dbReference type="ARBA" id="ARBA00023319"/>
    </source>
</evidence>
<keyword evidence="2" id="KW-1015">Disulfide bond</keyword>
<feature type="compositionally biased region" description="Low complexity" evidence="4">
    <location>
        <begin position="657"/>
        <end position="672"/>
    </location>
</feature>
<dbReference type="InterPro" id="IPR036116">
    <property type="entry name" value="FN3_sf"/>
</dbReference>
<dbReference type="InterPro" id="IPR007110">
    <property type="entry name" value="Ig-like_dom"/>
</dbReference>
<dbReference type="SUPFAM" id="SSF49265">
    <property type="entry name" value="Fibronectin type III"/>
    <property type="match status" value="1"/>
</dbReference>
<feature type="compositionally biased region" description="Low complexity" evidence="4">
    <location>
        <begin position="115"/>
        <end position="125"/>
    </location>
</feature>
<keyword evidence="3" id="KW-0393">Immunoglobulin domain</keyword>
<organism evidence="7 8">
    <name type="scientific">Globodera pallida</name>
    <name type="common">Potato cyst nematode worm</name>
    <name type="synonym">Heterodera pallida</name>
    <dbReference type="NCBI Taxonomy" id="36090"/>
    <lineage>
        <taxon>Eukaryota</taxon>
        <taxon>Metazoa</taxon>
        <taxon>Ecdysozoa</taxon>
        <taxon>Nematoda</taxon>
        <taxon>Chromadorea</taxon>
        <taxon>Rhabditida</taxon>
        <taxon>Tylenchina</taxon>
        <taxon>Tylenchomorpha</taxon>
        <taxon>Tylenchoidea</taxon>
        <taxon>Heteroderidae</taxon>
        <taxon>Heteroderinae</taxon>
        <taxon>Globodera</taxon>
    </lineage>
</organism>
<feature type="region of interest" description="Disordered" evidence="4">
    <location>
        <begin position="788"/>
        <end position="822"/>
    </location>
</feature>
<dbReference type="PANTHER" id="PTHR24347">
    <property type="entry name" value="SERINE/THREONINE-PROTEIN KINASE"/>
    <property type="match status" value="1"/>
</dbReference>
<feature type="region of interest" description="Disordered" evidence="4">
    <location>
        <begin position="1195"/>
        <end position="1239"/>
    </location>
</feature>
<name>A0A183BTP3_GLOPA</name>